<keyword evidence="1" id="KW-1133">Transmembrane helix</keyword>
<dbReference type="Pfam" id="PF12710">
    <property type="entry name" value="HAD"/>
    <property type="match status" value="1"/>
</dbReference>
<protein>
    <recommendedName>
        <fullName evidence="4">Haloacid dehalogenase</fullName>
    </recommendedName>
</protein>
<dbReference type="SUPFAM" id="SSF56784">
    <property type="entry name" value="HAD-like"/>
    <property type="match status" value="1"/>
</dbReference>
<dbReference type="KEGG" id="asr:WL1483_4219"/>
<keyword evidence="1" id="KW-0472">Membrane</keyword>
<feature type="transmembrane region" description="Helical" evidence="1">
    <location>
        <begin position="31"/>
        <end position="48"/>
    </location>
</feature>
<dbReference type="Proteomes" id="UP000058114">
    <property type="component" value="Chromosome"/>
</dbReference>
<evidence type="ECO:0000256" key="1">
    <source>
        <dbReference type="SAM" id="Phobius"/>
    </source>
</evidence>
<dbReference type="InterPro" id="IPR036412">
    <property type="entry name" value="HAD-like_sf"/>
</dbReference>
<dbReference type="InterPro" id="IPR023214">
    <property type="entry name" value="HAD_sf"/>
</dbReference>
<evidence type="ECO:0000313" key="2">
    <source>
        <dbReference type="EMBL" id="ALP43638.1"/>
    </source>
</evidence>
<dbReference type="PATRIC" id="fig|652.5.peg.1782"/>
<dbReference type="RefSeq" id="WP_060585527.1">
    <property type="nucleotide sequence ID" value="NZ_CP013067.1"/>
</dbReference>
<accession>A0A0S2SPL7</accession>
<keyword evidence="1" id="KW-0812">Transmembrane</keyword>
<sequence>MNLILADYDGTLTAGDSHGALLRHILLRRRWPLLLVLLLCPLLLLLGLLSRPKAVWLLWWCATLGANGWSWRRWVADYARREAPLFTEARALLVRDGERVWVVSASPRALVRRRLHHQLGGLRVGRVLGSRMRFSLGAIVPRHYSFGAAKRDLLPGMESGCAELALSDALSDLPLLALGRQAWLINPSPRRLAQGRERLPELMARHWH</sequence>
<feature type="transmembrane region" description="Helical" evidence="1">
    <location>
        <begin position="54"/>
        <end position="71"/>
    </location>
</feature>
<organism evidence="2 3">
    <name type="scientific">Aeromonas schubertii</name>
    <dbReference type="NCBI Taxonomy" id="652"/>
    <lineage>
        <taxon>Bacteria</taxon>
        <taxon>Pseudomonadati</taxon>
        <taxon>Pseudomonadota</taxon>
        <taxon>Gammaproteobacteria</taxon>
        <taxon>Aeromonadales</taxon>
        <taxon>Aeromonadaceae</taxon>
        <taxon>Aeromonas</taxon>
    </lineage>
</organism>
<reference evidence="2 3" key="2">
    <citation type="journal article" date="2016" name="Genome Announc.">
        <title>Complete Genome Sequence of the Highly Virulent Aeromonas schubertii Strain WL1483, Isolated from Diseased Snakehead Fish (Channa argus) in China.</title>
        <authorList>
            <person name="Liu L."/>
            <person name="Li N."/>
            <person name="Zhang D."/>
            <person name="Fu X."/>
            <person name="Shi C."/>
            <person name="Lin Q."/>
            <person name="Hao G."/>
        </authorList>
    </citation>
    <scope>NUCLEOTIDE SEQUENCE [LARGE SCALE GENOMIC DNA]</scope>
    <source>
        <strain evidence="2 3">WL1483</strain>
    </source>
</reference>
<reference evidence="3" key="1">
    <citation type="submission" date="2015-10" db="EMBL/GenBank/DDBJ databases">
        <title>Complete Genome Sequence of Aeromonas schubertii strain WL1483.</title>
        <authorList>
            <person name="Liu L."/>
        </authorList>
    </citation>
    <scope>NUCLEOTIDE SEQUENCE [LARGE SCALE GENOMIC DNA]</scope>
    <source>
        <strain evidence="3">WL1483</strain>
    </source>
</reference>
<dbReference type="Gene3D" id="1.20.1440.100">
    <property type="entry name" value="SG protein - dephosphorylation function"/>
    <property type="match status" value="1"/>
</dbReference>
<dbReference type="Gene3D" id="3.40.50.1000">
    <property type="entry name" value="HAD superfamily/HAD-like"/>
    <property type="match status" value="1"/>
</dbReference>
<evidence type="ECO:0008006" key="4">
    <source>
        <dbReference type="Google" id="ProtNLM"/>
    </source>
</evidence>
<evidence type="ECO:0000313" key="3">
    <source>
        <dbReference type="Proteomes" id="UP000058114"/>
    </source>
</evidence>
<proteinExistence type="predicted"/>
<dbReference type="AlphaFoldDB" id="A0A0S2SPL7"/>
<name>A0A0S2SPL7_9GAMM</name>
<gene>
    <name evidence="2" type="ORF">WL1483_4219</name>
</gene>
<dbReference type="EMBL" id="CP013067">
    <property type="protein sequence ID" value="ALP43638.1"/>
    <property type="molecule type" value="Genomic_DNA"/>
</dbReference>